<dbReference type="OrthoDB" id="4777606at2759"/>
<dbReference type="GO" id="GO:0005634">
    <property type="term" value="C:nucleus"/>
    <property type="evidence" value="ECO:0007669"/>
    <property type="project" value="UniProtKB-UniRule"/>
</dbReference>
<evidence type="ECO:0000259" key="3">
    <source>
        <dbReference type="PROSITE" id="PS50118"/>
    </source>
</evidence>
<feature type="region of interest" description="Disordered" evidence="2">
    <location>
        <begin position="217"/>
        <end position="261"/>
    </location>
</feature>
<protein>
    <recommendedName>
        <fullName evidence="3">HMG box domain-containing protein</fullName>
    </recommendedName>
</protein>
<organism evidence="4 5">
    <name type="scientific">Blomia tropicalis</name>
    <name type="common">Mite</name>
    <dbReference type="NCBI Taxonomy" id="40697"/>
    <lineage>
        <taxon>Eukaryota</taxon>
        <taxon>Metazoa</taxon>
        <taxon>Ecdysozoa</taxon>
        <taxon>Arthropoda</taxon>
        <taxon>Chelicerata</taxon>
        <taxon>Arachnida</taxon>
        <taxon>Acari</taxon>
        <taxon>Acariformes</taxon>
        <taxon>Sarcoptiformes</taxon>
        <taxon>Astigmata</taxon>
        <taxon>Glycyphagoidea</taxon>
        <taxon>Echimyopodidae</taxon>
        <taxon>Blomia</taxon>
    </lineage>
</organism>
<name>A0A9Q0RS35_BLOTA</name>
<keyword evidence="1" id="KW-0539">Nucleus</keyword>
<dbReference type="GO" id="GO:0003677">
    <property type="term" value="F:DNA binding"/>
    <property type="evidence" value="ECO:0007669"/>
    <property type="project" value="UniProtKB-UniRule"/>
</dbReference>
<evidence type="ECO:0000256" key="1">
    <source>
        <dbReference type="PROSITE-ProRule" id="PRU00267"/>
    </source>
</evidence>
<evidence type="ECO:0000256" key="2">
    <source>
        <dbReference type="SAM" id="MobiDB-lite"/>
    </source>
</evidence>
<dbReference type="Pfam" id="PF00505">
    <property type="entry name" value="HMG_box"/>
    <property type="match status" value="1"/>
</dbReference>
<keyword evidence="1" id="KW-0238">DNA-binding</keyword>
<dbReference type="Proteomes" id="UP001142055">
    <property type="component" value="Chromosome 1"/>
</dbReference>
<feature type="compositionally biased region" description="Low complexity" evidence="2">
    <location>
        <begin position="236"/>
        <end position="248"/>
    </location>
</feature>
<feature type="compositionally biased region" description="Polar residues" evidence="2">
    <location>
        <begin position="27"/>
        <end position="50"/>
    </location>
</feature>
<dbReference type="PANTHER" id="PTHR46584">
    <property type="entry name" value="HMG DOMAIN-CONTAINING PROTEIN 4"/>
    <property type="match status" value="1"/>
</dbReference>
<feature type="region of interest" description="Disordered" evidence="2">
    <location>
        <begin position="23"/>
        <end position="50"/>
    </location>
</feature>
<dbReference type="SUPFAM" id="SSF47095">
    <property type="entry name" value="HMG-box"/>
    <property type="match status" value="1"/>
</dbReference>
<reference evidence="4" key="1">
    <citation type="submission" date="2022-12" db="EMBL/GenBank/DDBJ databases">
        <title>Genome assemblies of Blomia tropicalis.</title>
        <authorList>
            <person name="Cui Y."/>
        </authorList>
    </citation>
    <scope>NUCLEOTIDE SEQUENCE</scope>
    <source>
        <tissue evidence="4">Adult mites</tissue>
    </source>
</reference>
<accession>A0A9Q0RS35</accession>
<keyword evidence="5" id="KW-1185">Reference proteome</keyword>
<dbReference type="CDD" id="cd00084">
    <property type="entry name" value="HMG-box_SF"/>
    <property type="match status" value="1"/>
</dbReference>
<dbReference type="OMA" id="EMEDWDA"/>
<proteinExistence type="predicted"/>
<dbReference type="PANTHER" id="PTHR46584:SF1">
    <property type="entry name" value="HMG DOMAIN-CONTAINING PROTEIN 4"/>
    <property type="match status" value="1"/>
</dbReference>
<gene>
    <name evidence="4" type="ORF">RDWZM_002951</name>
</gene>
<comment type="caution">
    <text evidence="4">The sequence shown here is derived from an EMBL/GenBank/DDBJ whole genome shotgun (WGS) entry which is preliminary data.</text>
</comment>
<dbReference type="InterPro" id="IPR009071">
    <property type="entry name" value="HMG_box_dom"/>
</dbReference>
<dbReference type="EMBL" id="JAPWDV010000001">
    <property type="protein sequence ID" value="KAJ6224406.1"/>
    <property type="molecule type" value="Genomic_DNA"/>
</dbReference>
<dbReference type="InterPro" id="IPR036910">
    <property type="entry name" value="HMG_box_dom_sf"/>
</dbReference>
<dbReference type="Gene3D" id="1.10.30.10">
    <property type="entry name" value="High mobility group box domain"/>
    <property type="match status" value="1"/>
</dbReference>
<feature type="domain" description="HMG box" evidence="3">
    <location>
        <begin position="261"/>
        <end position="314"/>
    </location>
</feature>
<dbReference type="PROSITE" id="PS50118">
    <property type="entry name" value="HMG_BOX_2"/>
    <property type="match status" value="1"/>
</dbReference>
<dbReference type="AlphaFoldDB" id="A0A9Q0RS35"/>
<feature type="DNA-binding region" description="HMG box" evidence="1">
    <location>
        <begin position="261"/>
        <end position="314"/>
    </location>
</feature>
<dbReference type="SMART" id="SM00398">
    <property type="entry name" value="HMG"/>
    <property type="match status" value="1"/>
</dbReference>
<sequence length="472" mass="52710">MASPGMSRSGRVLKKSIRLMEMETDFKTTPTRPNLSTNKSPKPTSSIESSMPTNLSLIENAENSFLTPIQPSISTKSNLKIKLNLSGDIKVDSASTTSNDSKTIVFKLNPDSDSINFKRPNDSPIIGTDTLIKKMKFEHEPIKKVASTKLIVDAPKTPVVETTKVNISPIQLDRNKIPQMFATSTPKANTAFSSGILAKSIQEQKRINQRARMLNANQQQMNQVTAPDRRGSIMQTSNSSSSRSSARTSTHHGDDDEKNKKKPAVSAYVLWCRETRSEMQSRYPDLNFVDLSRKMGEIWHTLAQNEKAIWFKKAHILTNSDVAIEDLYTQDWISDDLRPKTVSSKQTLPITADTVELFDENFQRGEYEAVDGNELHKIDIELIDCQGYLNILGDSLETIGSYLQRGVKYNSKIEYSKSTALSTMLDTALVAMGTLTCLTKAIPKIAPKKELLVQTLEEVTYFMPPSDLVYDA</sequence>
<evidence type="ECO:0000313" key="5">
    <source>
        <dbReference type="Proteomes" id="UP001142055"/>
    </source>
</evidence>
<evidence type="ECO:0000313" key="4">
    <source>
        <dbReference type="EMBL" id="KAJ6224406.1"/>
    </source>
</evidence>
<dbReference type="InterPro" id="IPR042477">
    <property type="entry name" value="HMGXB4"/>
</dbReference>